<evidence type="ECO:0000313" key="9">
    <source>
        <dbReference type="Ensembl" id="ENSCSEP00000033972.1"/>
    </source>
</evidence>
<dbReference type="AlphaFoldDB" id="A0A3P8X4S4"/>
<dbReference type="Ensembl" id="ENSCSET00000034411.1">
    <property type="protein sequence ID" value="ENSCSEP00000033972.1"/>
    <property type="gene ID" value="ENSCSEG00000021792.1"/>
</dbReference>
<proteinExistence type="inferred from homology"/>
<dbReference type="InterPro" id="IPR039477">
    <property type="entry name" value="ILEI/PANDER_dom"/>
</dbReference>
<dbReference type="GO" id="GO:0005576">
    <property type="term" value="C:extracellular region"/>
    <property type="evidence" value="ECO:0007669"/>
    <property type="project" value="UniProtKB-SubCell"/>
</dbReference>
<evidence type="ECO:0000256" key="2">
    <source>
        <dbReference type="ARBA" id="ARBA00010905"/>
    </source>
</evidence>
<evidence type="ECO:0000256" key="6">
    <source>
        <dbReference type="ARBA" id="ARBA00023157"/>
    </source>
</evidence>
<dbReference type="GeneTree" id="ENSGT00640000091774"/>
<accession>A0A3P8X4S4</accession>
<evidence type="ECO:0000256" key="4">
    <source>
        <dbReference type="ARBA" id="ARBA00022729"/>
    </source>
</evidence>
<dbReference type="PANTHER" id="PTHR14592">
    <property type="entry name" value="UNCHARACTERIZED FAM3"/>
    <property type="match status" value="1"/>
</dbReference>
<evidence type="ECO:0000256" key="3">
    <source>
        <dbReference type="ARBA" id="ARBA00022525"/>
    </source>
</evidence>
<feature type="domain" description="ILEI/PANDER" evidence="8">
    <location>
        <begin position="98"/>
        <end position="184"/>
    </location>
</feature>
<reference evidence="9" key="2">
    <citation type="submission" date="2025-08" db="UniProtKB">
        <authorList>
            <consortium name="Ensembl"/>
        </authorList>
    </citation>
    <scope>IDENTIFICATION</scope>
</reference>
<dbReference type="Proteomes" id="UP000265120">
    <property type="component" value="Chromosome 6"/>
</dbReference>
<keyword evidence="5 7" id="KW-0430">Lectin</keyword>
<dbReference type="Pfam" id="PF15711">
    <property type="entry name" value="ILEI"/>
    <property type="match status" value="1"/>
</dbReference>
<reference evidence="9 10" key="1">
    <citation type="journal article" date="2014" name="Nat. Genet.">
        <title>Whole-genome sequence of a flatfish provides insights into ZW sex chromosome evolution and adaptation to a benthic lifestyle.</title>
        <authorList>
            <person name="Chen S."/>
            <person name="Zhang G."/>
            <person name="Shao C."/>
            <person name="Huang Q."/>
            <person name="Liu G."/>
            <person name="Zhang P."/>
            <person name="Song W."/>
            <person name="An N."/>
            <person name="Chalopin D."/>
            <person name="Volff J.N."/>
            <person name="Hong Y."/>
            <person name="Li Q."/>
            <person name="Sha Z."/>
            <person name="Zhou H."/>
            <person name="Xie M."/>
            <person name="Yu Q."/>
            <person name="Liu Y."/>
            <person name="Xiang H."/>
            <person name="Wang N."/>
            <person name="Wu K."/>
            <person name="Yang C."/>
            <person name="Zhou Q."/>
            <person name="Liao X."/>
            <person name="Yang L."/>
            <person name="Hu Q."/>
            <person name="Zhang J."/>
            <person name="Meng L."/>
            <person name="Jin L."/>
            <person name="Tian Y."/>
            <person name="Lian J."/>
            <person name="Yang J."/>
            <person name="Miao G."/>
            <person name="Liu S."/>
            <person name="Liang Z."/>
            <person name="Yan F."/>
            <person name="Li Y."/>
            <person name="Sun B."/>
            <person name="Zhang H."/>
            <person name="Zhang J."/>
            <person name="Zhu Y."/>
            <person name="Du M."/>
            <person name="Zhao Y."/>
            <person name="Schartl M."/>
            <person name="Tang Q."/>
            <person name="Wang J."/>
        </authorList>
    </citation>
    <scope>NUCLEOTIDE SEQUENCE</scope>
</reference>
<evidence type="ECO:0000256" key="7">
    <source>
        <dbReference type="PROSITE-ProRule" id="PRU01375"/>
    </source>
</evidence>
<keyword evidence="4" id="KW-0732">Signal</keyword>
<dbReference type="OMA" id="CPAHEIS"/>
<protein>
    <submittedName>
        <fullName evidence="9">Uncharacterized LOC103379726</fullName>
    </submittedName>
</protein>
<comment type="subcellular location">
    <subcellularLocation>
        <location evidence="1">Secreted</location>
    </subcellularLocation>
</comment>
<organism evidence="9 10">
    <name type="scientific">Cynoglossus semilaevis</name>
    <name type="common">Tongue sole</name>
    <dbReference type="NCBI Taxonomy" id="244447"/>
    <lineage>
        <taxon>Eukaryota</taxon>
        <taxon>Metazoa</taxon>
        <taxon>Chordata</taxon>
        <taxon>Craniata</taxon>
        <taxon>Vertebrata</taxon>
        <taxon>Euteleostomi</taxon>
        <taxon>Actinopterygii</taxon>
        <taxon>Neopterygii</taxon>
        <taxon>Teleostei</taxon>
        <taxon>Neoteleostei</taxon>
        <taxon>Acanthomorphata</taxon>
        <taxon>Carangaria</taxon>
        <taxon>Pleuronectiformes</taxon>
        <taxon>Pleuronectoidei</taxon>
        <taxon>Cynoglossidae</taxon>
        <taxon>Cynoglossinae</taxon>
        <taxon>Cynoglossus</taxon>
    </lineage>
</organism>
<dbReference type="InterPro" id="IPR039220">
    <property type="entry name" value="FAM3"/>
</dbReference>
<dbReference type="PROSITE" id="PS52031">
    <property type="entry name" value="GG_LECTIN"/>
    <property type="match status" value="1"/>
</dbReference>
<dbReference type="InterPro" id="IPR039475">
    <property type="entry name" value="ILEI_FAM3C"/>
</dbReference>
<evidence type="ECO:0000313" key="10">
    <source>
        <dbReference type="Proteomes" id="UP000265120"/>
    </source>
</evidence>
<dbReference type="CDD" id="cd13940">
    <property type="entry name" value="ILEI_FAM3C"/>
    <property type="match status" value="1"/>
</dbReference>
<dbReference type="GO" id="GO:0030246">
    <property type="term" value="F:carbohydrate binding"/>
    <property type="evidence" value="ECO:0007669"/>
    <property type="project" value="UniProtKB-UniRule"/>
</dbReference>
<evidence type="ECO:0000256" key="5">
    <source>
        <dbReference type="ARBA" id="ARBA00022734"/>
    </source>
</evidence>
<evidence type="ECO:0000259" key="8">
    <source>
        <dbReference type="Pfam" id="PF15711"/>
    </source>
</evidence>
<keyword evidence="6" id="KW-1015">Disulfide bond</keyword>
<keyword evidence="3" id="KW-0964">Secreted</keyword>
<sequence>MESVADSASSWPWFHLMNEAMEGRLSNSAPLLTPVTQEDDQFPDPAPRHRLPCLTPRECPSDHFSFYVQSGAANIVLPKICIQNRTVLGAVPGNGGVGLNIVVMDGRTGEILKTGAFDMWGGDVQPLVDFLKAIEVGSVVLMASFDDPATKLNEEARNLIADLGSSLIQTLGFRDNWVFVGGKGESVKSNYEKTLKNEREHNKYEEWPEIIDLHGCIPQYLQ</sequence>
<comment type="similarity">
    <text evidence="2">Belongs to the FAM3 family.</text>
</comment>
<evidence type="ECO:0000256" key="1">
    <source>
        <dbReference type="ARBA" id="ARBA00004613"/>
    </source>
</evidence>
<keyword evidence="10" id="KW-1185">Reference proteome</keyword>
<name>A0A3P8X4S4_CYNSE</name>
<reference evidence="9" key="3">
    <citation type="submission" date="2025-09" db="UniProtKB">
        <authorList>
            <consortium name="Ensembl"/>
        </authorList>
    </citation>
    <scope>IDENTIFICATION</scope>
</reference>